<name>A0A2K9NFS0_9PROT</name>
<accession>A0A2K9NFS0</accession>
<proteinExistence type="predicted"/>
<sequence>MTSVDFGEAVAAAVASIQASGDIERIIREQMVKTIKSVVESSFASYGKFGEALKAEIAGSLRIGPGSLGLDGYNQMVLNVCRQVLHERLDKDGRAAIEDALTELLGEKPPAHIRLSDLAKQFGEWARDNAHLGNAAIELRPSQYGARWLTFGFNNKYGARSLVRDSCEESVARFAVHEDGRMYGLNVEGIDVSKAIFFGSGIRGFLRTLFQMQVAGTSVEIDTEAPEDFMLVEVDSDD</sequence>
<dbReference type="EMBL" id="CP025612">
    <property type="protein sequence ID" value="AUN31980.1"/>
    <property type="molecule type" value="Genomic_DNA"/>
</dbReference>
<dbReference type="KEGG" id="ncb:C0V82_16250"/>
<keyword evidence="2" id="KW-1185">Reference proteome</keyword>
<evidence type="ECO:0000313" key="1">
    <source>
        <dbReference type="EMBL" id="AUN31980.1"/>
    </source>
</evidence>
<dbReference type="Proteomes" id="UP000234752">
    <property type="component" value="Chromosome eg_2"/>
</dbReference>
<gene>
    <name evidence="1" type="ORF">C0V82_16250</name>
</gene>
<reference evidence="1 2" key="1">
    <citation type="submission" date="2017-12" db="EMBL/GenBank/DDBJ databases">
        <title>Genomes of bacteria within cyanobacterial aggregates.</title>
        <authorList>
            <person name="Cai H."/>
        </authorList>
    </citation>
    <scope>NUCLEOTIDE SEQUENCE [LARGE SCALE GENOMIC DNA]</scope>
    <source>
        <strain evidence="1 2">TH16</strain>
    </source>
</reference>
<evidence type="ECO:0000313" key="2">
    <source>
        <dbReference type="Proteomes" id="UP000234752"/>
    </source>
</evidence>
<protein>
    <submittedName>
        <fullName evidence="1">Uncharacterized protein</fullName>
    </submittedName>
</protein>
<organism evidence="1 2">
    <name type="scientific">Niveispirillum cyanobacteriorum</name>
    <dbReference type="NCBI Taxonomy" id="1612173"/>
    <lineage>
        <taxon>Bacteria</taxon>
        <taxon>Pseudomonadati</taxon>
        <taxon>Pseudomonadota</taxon>
        <taxon>Alphaproteobacteria</taxon>
        <taxon>Rhodospirillales</taxon>
        <taxon>Azospirillaceae</taxon>
        <taxon>Niveispirillum</taxon>
    </lineage>
</organism>
<dbReference type="AlphaFoldDB" id="A0A2K9NFS0"/>